<dbReference type="PANTHER" id="PTHR23011">
    <property type="entry name" value="CYCLIC NUCLEOTIDE-BINDING DOMAIN CONTAINING PROTEIN"/>
    <property type="match status" value="1"/>
</dbReference>
<dbReference type="InterPro" id="IPR018488">
    <property type="entry name" value="cNMP-bd_CS"/>
</dbReference>
<accession>A0A1F5RFU4</accession>
<dbReference type="InterPro" id="IPR000595">
    <property type="entry name" value="cNMP-bd_dom"/>
</dbReference>
<dbReference type="InterPro" id="IPR014710">
    <property type="entry name" value="RmlC-like_jellyroll"/>
</dbReference>
<evidence type="ECO:0000259" key="1">
    <source>
        <dbReference type="PROSITE" id="PS50042"/>
    </source>
</evidence>
<comment type="caution">
    <text evidence="2">The sequence shown here is derived from an EMBL/GenBank/DDBJ whole genome shotgun (WGS) entry which is preliminary data.</text>
</comment>
<feature type="domain" description="Cyclic nucleotide-binding" evidence="1">
    <location>
        <begin position="12"/>
        <end position="116"/>
    </location>
</feature>
<dbReference type="PANTHER" id="PTHR23011:SF28">
    <property type="entry name" value="CYCLIC NUCLEOTIDE-BINDING DOMAIN CONTAINING PROTEIN"/>
    <property type="match status" value="1"/>
</dbReference>
<dbReference type="InterPro" id="IPR018490">
    <property type="entry name" value="cNMP-bd_dom_sf"/>
</dbReference>
<protein>
    <recommendedName>
        <fullName evidence="1">Cyclic nucleotide-binding domain-containing protein</fullName>
    </recommendedName>
</protein>
<dbReference type="PROSITE" id="PS50042">
    <property type="entry name" value="CNMP_BINDING_3"/>
    <property type="match status" value="1"/>
</dbReference>
<dbReference type="CDD" id="cd00038">
    <property type="entry name" value="CAP_ED"/>
    <property type="match status" value="1"/>
</dbReference>
<dbReference type="Proteomes" id="UP000177230">
    <property type="component" value="Unassembled WGS sequence"/>
</dbReference>
<name>A0A1F5RFU4_9BACT</name>
<dbReference type="Gene3D" id="2.60.120.10">
    <property type="entry name" value="Jelly Rolls"/>
    <property type="match status" value="1"/>
</dbReference>
<evidence type="ECO:0000313" key="3">
    <source>
        <dbReference type="Proteomes" id="UP000177230"/>
    </source>
</evidence>
<reference evidence="2 3" key="1">
    <citation type="journal article" date="2016" name="Nat. Commun.">
        <title>Thousands of microbial genomes shed light on interconnected biogeochemical processes in an aquifer system.</title>
        <authorList>
            <person name="Anantharaman K."/>
            <person name="Brown C.T."/>
            <person name="Hug L.A."/>
            <person name="Sharon I."/>
            <person name="Castelle C.J."/>
            <person name="Probst A.J."/>
            <person name="Thomas B.C."/>
            <person name="Singh A."/>
            <person name="Wilkins M.J."/>
            <person name="Karaoz U."/>
            <person name="Brodie E.L."/>
            <person name="Williams K.H."/>
            <person name="Hubbard S.S."/>
            <person name="Banfield J.F."/>
        </authorList>
    </citation>
    <scope>NUCLEOTIDE SEQUENCE [LARGE SCALE GENOMIC DNA]</scope>
</reference>
<dbReference type="PROSITE" id="PS00889">
    <property type="entry name" value="CNMP_BINDING_2"/>
    <property type="match status" value="1"/>
</dbReference>
<dbReference type="EMBL" id="MFFM01000024">
    <property type="protein sequence ID" value="OGF13184.1"/>
    <property type="molecule type" value="Genomic_DNA"/>
</dbReference>
<dbReference type="PRINTS" id="PR00103">
    <property type="entry name" value="CAMPKINASE"/>
</dbReference>
<dbReference type="AlphaFoldDB" id="A0A1F5RFU4"/>
<sequence>MDEVTGLRQCLLFQELTDEEFLKITQIMSTDAESFMPGALICQKDAPGDSLYMVKSGRVQISLPAEQTDIILAELGPGKFFGEMSLLDKAPRSANVVALEQTEIFVLTRKHIAYLVEKEPKIAAKTMLALSRVLSARIRVLNERIEDSLSVG</sequence>
<evidence type="ECO:0000313" key="2">
    <source>
        <dbReference type="EMBL" id="OGF13184.1"/>
    </source>
</evidence>
<proteinExistence type="predicted"/>
<dbReference type="SMART" id="SM00100">
    <property type="entry name" value="cNMP"/>
    <property type="match status" value="1"/>
</dbReference>
<dbReference type="SUPFAM" id="SSF51206">
    <property type="entry name" value="cAMP-binding domain-like"/>
    <property type="match status" value="1"/>
</dbReference>
<organism evidence="2 3">
    <name type="scientific">Candidatus Edwardsbacteria bacterium GWF2_54_11</name>
    <dbReference type="NCBI Taxonomy" id="1817851"/>
    <lineage>
        <taxon>Bacteria</taxon>
        <taxon>Candidatus Edwardsiibacteriota</taxon>
    </lineage>
</organism>
<dbReference type="Pfam" id="PF00027">
    <property type="entry name" value="cNMP_binding"/>
    <property type="match status" value="1"/>
</dbReference>
<gene>
    <name evidence="2" type="ORF">A2024_09850</name>
</gene>